<reference evidence="6 7" key="1">
    <citation type="submission" date="2022-09" db="EMBL/GenBank/DDBJ databases">
        <authorList>
            <person name="Palmer J.M."/>
        </authorList>
    </citation>
    <scope>NUCLEOTIDE SEQUENCE [LARGE SCALE GENOMIC DNA]</scope>
    <source>
        <strain evidence="6 7">DSM 7382</strain>
    </source>
</reference>
<dbReference type="Pfam" id="PF04140">
    <property type="entry name" value="ICMT"/>
    <property type="match status" value="1"/>
</dbReference>
<dbReference type="AlphaFoldDB" id="A0AAW0FJA4"/>
<keyword evidence="3 5" id="KW-1133">Transmembrane helix</keyword>
<feature type="transmembrane region" description="Helical" evidence="5">
    <location>
        <begin position="107"/>
        <end position="126"/>
    </location>
</feature>
<evidence type="ECO:0000256" key="5">
    <source>
        <dbReference type="RuleBase" id="RU362022"/>
    </source>
</evidence>
<dbReference type="GO" id="GO:0005789">
    <property type="term" value="C:endoplasmic reticulum membrane"/>
    <property type="evidence" value="ECO:0007669"/>
    <property type="project" value="UniProtKB-SubCell"/>
</dbReference>
<evidence type="ECO:0000313" key="7">
    <source>
        <dbReference type="Proteomes" id="UP001385951"/>
    </source>
</evidence>
<name>A0AAW0FJA4_9APHY</name>
<dbReference type="EC" id="2.1.1.100" evidence="5"/>
<protein>
    <recommendedName>
        <fullName evidence="5">Protein-S-isoprenylcysteine O-methyltransferase</fullName>
        <ecNumber evidence="5">2.1.1.100</ecNumber>
    </recommendedName>
</protein>
<keyword evidence="5" id="KW-0949">S-adenosyl-L-methionine</keyword>
<proteinExistence type="inferred from homology"/>
<dbReference type="PANTHER" id="PTHR12714">
    <property type="entry name" value="PROTEIN-S ISOPRENYLCYSTEINE O-METHYLTRANSFERASE"/>
    <property type="match status" value="1"/>
</dbReference>
<keyword evidence="5" id="KW-0489">Methyltransferase</keyword>
<dbReference type="InterPro" id="IPR007269">
    <property type="entry name" value="ICMT_MeTrfase"/>
</dbReference>
<dbReference type="GO" id="GO:0032259">
    <property type="term" value="P:methylation"/>
    <property type="evidence" value="ECO:0007669"/>
    <property type="project" value="UniProtKB-KW"/>
</dbReference>
<keyword evidence="4 5" id="KW-0472">Membrane</keyword>
<comment type="similarity">
    <text evidence="5">Belongs to the class VI-like SAM-binding methyltransferase superfamily. Isoprenylcysteine carboxyl methyltransferase family.</text>
</comment>
<evidence type="ECO:0000256" key="3">
    <source>
        <dbReference type="ARBA" id="ARBA00022989"/>
    </source>
</evidence>
<evidence type="ECO:0000256" key="4">
    <source>
        <dbReference type="ARBA" id="ARBA00023136"/>
    </source>
</evidence>
<keyword evidence="5" id="KW-0256">Endoplasmic reticulum</keyword>
<comment type="catalytic activity">
    <reaction evidence="5">
        <text>[protein]-C-terminal S-[(2E,6E)-farnesyl]-L-cysteine + S-adenosyl-L-methionine = [protein]-C-terminal S-[(2E,6E)-farnesyl]-L-cysteine methyl ester + S-adenosyl-L-homocysteine</text>
        <dbReference type="Rhea" id="RHEA:21672"/>
        <dbReference type="Rhea" id="RHEA-COMP:12125"/>
        <dbReference type="Rhea" id="RHEA-COMP:12126"/>
        <dbReference type="ChEBI" id="CHEBI:57856"/>
        <dbReference type="ChEBI" id="CHEBI:59789"/>
        <dbReference type="ChEBI" id="CHEBI:90510"/>
        <dbReference type="ChEBI" id="CHEBI:90511"/>
        <dbReference type="EC" id="2.1.1.100"/>
    </reaction>
</comment>
<dbReference type="Proteomes" id="UP001385951">
    <property type="component" value="Unassembled WGS sequence"/>
</dbReference>
<evidence type="ECO:0000256" key="2">
    <source>
        <dbReference type="ARBA" id="ARBA00022692"/>
    </source>
</evidence>
<feature type="transmembrane region" description="Helical" evidence="5">
    <location>
        <begin position="199"/>
        <end position="216"/>
    </location>
</feature>
<evidence type="ECO:0000256" key="1">
    <source>
        <dbReference type="ARBA" id="ARBA00004141"/>
    </source>
</evidence>
<keyword evidence="7" id="KW-1185">Reference proteome</keyword>
<feature type="transmembrane region" description="Helical" evidence="5">
    <location>
        <begin position="56"/>
        <end position="80"/>
    </location>
</feature>
<comment type="caution">
    <text evidence="5">Lacks conserved residue(s) required for the propagation of feature annotation.</text>
</comment>
<comment type="caution">
    <text evidence="6">The sequence shown here is derived from an EMBL/GenBank/DDBJ whole genome shotgun (WGS) entry which is preliminary data.</text>
</comment>
<dbReference type="EMBL" id="JASBNA010000092">
    <property type="protein sequence ID" value="KAK7677277.1"/>
    <property type="molecule type" value="Genomic_DNA"/>
</dbReference>
<evidence type="ECO:0000313" key="6">
    <source>
        <dbReference type="EMBL" id="KAK7677277.1"/>
    </source>
</evidence>
<sequence length="250" mass="28260">MLQGPMWKLPFLLVDVFMTKRAFQSPTPPPSSEERQKYEERHGTLTRLDRITTGPLATLFVMTVQLAQLIELYAILTTFIPLPPFASRLEKTFIPSLSVSQSCASQIHLSLPFIIGSVFIIAGSVLRLSAFRTLGRHFTFNLSLQEGHKLVVNGPYSFVRHPSYSGGYLIIGGMLFGEFADGSWMAACGLHGMTTFGKVLCIAHLLAVVWMSWLGISRTWKEDNVLKEVFKDQWVSWSKQTPYRLIPWVY</sequence>
<gene>
    <name evidence="6" type="ORF">QCA50_019778</name>
</gene>
<dbReference type="Gene3D" id="1.20.120.1630">
    <property type="match status" value="1"/>
</dbReference>
<comment type="subcellular location">
    <subcellularLocation>
        <location evidence="5">Endoplasmic reticulum membrane</location>
        <topology evidence="5">Multi-pass membrane protein</topology>
    </subcellularLocation>
    <subcellularLocation>
        <location evidence="1">Membrane</location>
        <topology evidence="1">Multi-pass membrane protein</topology>
    </subcellularLocation>
</comment>
<dbReference type="GO" id="GO:0004671">
    <property type="term" value="F:protein C-terminal S-isoprenylcysteine carboxyl O-methyltransferase activity"/>
    <property type="evidence" value="ECO:0007669"/>
    <property type="project" value="UniProtKB-EC"/>
</dbReference>
<keyword evidence="2 5" id="KW-0812">Transmembrane</keyword>
<keyword evidence="5" id="KW-0808">Transferase</keyword>
<organism evidence="6 7">
    <name type="scientific">Cerrena zonata</name>
    <dbReference type="NCBI Taxonomy" id="2478898"/>
    <lineage>
        <taxon>Eukaryota</taxon>
        <taxon>Fungi</taxon>
        <taxon>Dikarya</taxon>
        <taxon>Basidiomycota</taxon>
        <taxon>Agaricomycotina</taxon>
        <taxon>Agaricomycetes</taxon>
        <taxon>Polyporales</taxon>
        <taxon>Cerrenaceae</taxon>
        <taxon>Cerrena</taxon>
    </lineage>
</organism>
<dbReference type="PANTHER" id="PTHR12714:SF9">
    <property type="entry name" value="PROTEIN-S-ISOPRENYLCYSTEINE O-METHYLTRANSFERASE"/>
    <property type="match status" value="1"/>
</dbReference>
<accession>A0AAW0FJA4</accession>